<organism evidence="2">
    <name type="scientific">Schistocephalus solidus</name>
    <name type="common">Tapeworm</name>
    <dbReference type="NCBI Taxonomy" id="70667"/>
    <lineage>
        <taxon>Eukaryota</taxon>
        <taxon>Metazoa</taxon>
        <taxon>Spiralia</taxon>
        <taxon>Lophotrochozoa</taxon>
        <taxon>Platyhelminthes</taxon>
        <taxon>Cestoda</taxon>
        <taxon>Eucestoda</taxon>
        <taxon>Diphyllobothriidea</taxon>
        <taxon>Diphyllobothriidae</taxon>
        <taxon>Schistocephalus</taxon>
    </lineage>
</organism>
<evidence type="ECO:0000259" key="1">
    <source>
        <dbReference type="PROSITE" id="PS50056"/>
    </source>
</evidence>
<dbReference type="SUPFAM" id="SSF52799">
    <property type="entry name" value="(Phosphotyrosine protein) phosphatases II"/>
    <property type="match status" value="1"/>
</dbReference>
<dbReference type="PROSITE" id="PS50056">
    <property type="entry name" value="TYR_PHOSPHATASE_2"/>
    <property type="match status" value="1"/>
</dbReference>
<name>A0A183TBP0_SCHSO</name>
<proteinExistence type="predicted"/>
<dbReference type="InterPro" id="IPR000387">
    <property type="entry name" value="Tyr_Pase_dom"/>
</dbReference>
<dbReference type="Gene3D" id="3.90.190.10">
    <property type="entry name" value="Protein tyrosine phosphatase superfamily"/>
    <property type="match status" value="2"/>
</dbReference>
<sequence length="167" mass="19617">LLIWQLTFTECRSTIRHMWTRWPTSILANGWVDYKPLGAPLRGTWFLPVKLPIPWHKSQHIPPPLRFTETDLIEACRYFGSQLVCVIDLTYTNYYDPAVIDEVREKFPTGLIAVHCTHGINRTGYLICRYLIDHLDWPPEDALEEFALARGYGIERENFLQDLRSRK</sequence>
<dbReference type="PANTHER" id="PTHR10367:SF9">
    <property type="entry name" value="DUAL-SPECIFICITY PHOSPHATASE 11 (RNA_RNP COMPLEX 1-INTERACTING)"/>
    <property type="match status" value="1"/>
</dbReference>
<dbReference type="InterPro" id="IPR029021">
    <property type="entry name" value="Prot-tyrosine_phosphatase-like"/>
</dbReference>
<dbReference type="GO" id="GO:0004651">
    <property type="term" value="F:polynucleotide 5'-phosphatase activity"/>
    <property type="evidence" value="ECO:0007669"/>
    <property type="project" value="TreeGrafter"/>
</dbReference>
<dbReference type="AlphaFoldDB" id="A0A183TBP0"/>
<dbReference type="InterPro" id="IPR016130">
    <property type="entry name" value="Tyr_Pase_AS"/>
</dbReference>
<dbReference type="InterPro" id="IPR000340">
    <property type="entry name" value="Dual-sp_phosphatase_cat-dom"/>
</dbReference>
<dbReference type="PROSITE" id="PS00383">
    <property type="entry name" value="TYR_PHOSPHATASE_1"/>
    <property type="match status" value="1"/>
</dbReference>
<evidence type="ECO:0000313" key="2">
    <source>
        <dbReference type="WBParaSite" id="SSLN_0001442001-mRNA-1"/>
    </source>
</evidence>
<protein>
    <submittedName>
        <fullName evidence="2">TYR_PHOSPHATASE_2 domain-containing protein</fullName>
    </submittedName>
</protein>
<dbReference type="InterPro" id="IPR051029">
    <property type="entry name" value="mRNA_Capping_Enz/RNA_Phosphat"/>
</dbReference>
<feature type="domain" description="Tyrosine specific protein phosphatases" evidence="1">
    <location>
        <begin position="97"/>
        <end position="167"/>
    </location>
</feature>
<dbReference type="WBParaSite" id="SSLN_0001442001-mRNA-1">
    <property type="protein sequence ID" value="SSLN_0001442001-mRNA-1"/>
    <property type="gene ID" value="SSLN_0001442001"/>
</dbReference>
<dbReference type="PANTHER" id="PTHR10367">
    <property type="entry name" value="MRNA-CAPPING ENZYME"/>
    <property type="match status" value="1"/>
</dbReference>
<accession>A0A183TBP0</accession>
<reference evidence="2" key="1">
    <citation type="submission" date="2016-06" db="UniProtKB">
        <authorList>
            <consortium name="WormBaseParasite"/>
        </authorList>
    </citation>
    <scope>IDENTIFICATION</scope>
</reference>
<dbReference type="Pfam" id="PF00782">
    <property type="entry name" value="DSPc"/>
    <property type="match status" value="1"/>
</dbReference>